<feature type="domain" description="YqgF/RNase H-like" evidence="5">
    <location>
        <begin position="1"/>
        <end position="85"/>
    </location>
</feature>
<reference evidence="6 7" key="1">
    <citation type="submission" date="2020-10" db="EMBL/GenBank/DDBJ databases">
        <authorList>
            <person name="Castelo-Branco R."/>
            <person name="Eusebio N."/>
            <person name="Adriana R."/>
            <person name="Vieira A."/>
            <person name="Brugerolle De Fraissinette N."/>
            <person name="Rezende De Castro R."/>
            <person name="Schneider M.P."/>
            <person name="Vasconcelos V."/>
            <person name="Leao P.N."/>
        </authorList>
    </citation>
    <scope>NUCLEOTIDE SEQUENCE [LARGE SCALE GENOMIC DNA]</scope>
    <source>
        <strain evidence="6 7">LEGE 03274</strain>
    </source>
</reference>
<comment type="caution">
    <text evidence="6">The sequence shown here is derived from an EMBL/GenBank/DDBJ whole genome shotgun (WGS) entry which is preliminary data.</text>
</comment>
<dbReference type="Proteomes" id="UP000654604">
    <property type="component" value="Unassembled WGS sequence"/>
</dbReference>
<evidence type="ECO:0000313" key="7">
    <source>
        <dbReference type="Proteomes" id="UP000654604"/>
    </source>
</evidence>
<keyword evidence="3" id="KW-0540">Nuclease</keyword>
<keyword evidence="2" id="KW-0690">Ribosome biogenesis</keyword>
<protein>
    <submittedName>
        <fullName evidence="6">Pre-16S rRNA-processing nuclease YqgF</fullName>
    </submittedName>
</protein>
<evidence type="ECO:0000256" key="1">
    <source>
        <dbReference type="ARBA" id="ARBA00022490"/>
    </source>
</evidence>
<dbReference type="InterPro" id="IPR005227">
    <property type="entry name" value="YqgF"/>
</dbReference>
<name>A0ABR9V521_9CHRO</name>
<dbReference type="EMBL" id="JADEWC010000021">
    <property type="protein sequence ID" value="MBE9222990.1"/>
    <property type="molecule type" value="Genomic_DNA"/>
</dbReference>
<dbReference type="Pfam" id="PF03652">
    <property type="entry name" value="RuvX"/>
    <property type="match status" value="1"/>
</dbReference>
<keyword evidence="4" id="KW-0378">Hydrolase</keyword>
<dbReference type="SMART" id="SM00732">
    <property type="entry name" value="YqgFc"/>
    <property type="match status" value="1"/>
</dbReference>
<dbReference type="InterPro" id="IPR012337">
    <property type="entry name" value="RNaseH-like_sf"/>
</dbReference>
<sequence length="131" mass="14857">MIIGFDPGRDKCGLAVVDNYKEILFRSVVDSSRAIAFIQDLIAKYSPSLLVMGNQTTSKQWKTQLEDNINLSIVLVDEKNSSLEAKERYWVFNPPRGLGKLIPLGLRIPPEPIDDIVAVILIERYWQTQNP</sequence>
<evidence type="ECO:0000256" key="3">
    <source>
        <dbReference type="ARBA" id="ARBA00022722"/>
    </source>
</evidence>
<keyword evidence="7" id="KW-1185">Reference proteome</keyword>
<dbReference type="InterPro" id="IPR037027">
    <property type="entry name" value="YqgF/RNaseH-like_dom_sf"/>
</dbReference>
<gene>
    <name evidence="6" type="ORF">IQ215_09815</name>
</gene>
<accession>A0ABR9V521</accession>
<evidence type="ECO:0000256" key="4">
    <source>
        <dbReference type="ARBA" id="ARBA00022801"/>
    </source>
</evidence>
<evidence type="ECO:0000313" key="6">
    <source>
        <dbReference type="EMBL" id="MBE9222990.1"/>
    </source>
</evidence>
<organism evidence="6 7">
    <name type="scientific">Cyanobacterium stanieri LEGE 03274</name>
    <dbReference type="NCBI Taxonomy" id="1828756"/>
    <lineage>
        <taxon>Bacteria</taxon>
        <taxon>Bacillati</taxon>
        <taxon>Cyanobacteriota</taxon>
        <taxon>Cyanophyceae</taxon>
        <taxon>Oscillatoriophycideae</taxon>
        <taxon>Chroococcales</taxon>
        <taxon>Geminocystaceae</taxon>
        <taxon>Cyanobacterium</taxon>
    </lineage>
</organism>
<evidence type="ECO:0000256" key="2">
    <source>
        <dbReference type="ARBA" id="ARBA00022517"/>
    </source>
</evidence>
<evidence type="ECO:0000259" key="5">
    <source>
        <dbReference type="SMART" id="SM00732"/>
    </source>
</evidence>
<dbReference type="Gene3D" id="3.30.420.140">
    <property type="entry name" value="YqgF/RNase H-like domain"/>
    <property type="match status" value="1"/>
</dbReference>
<proteinExistence type="predicted"/>
<dbReference type="InterPro" id="IPR006641">
    <property type="entry name" value="YqgF/RNaseH-like_dom"/>
</dbReference>
<dbReference type="SUPFAM" id="SSF53098">
    <property type="entry name" value="Ribonuclease H-like"/>
    <property type="match status" value="1"/>
</dbReference>
<keyword evidence="1" id="KW-0963">Cytoplasm</keyword>